<organism evidence="1">
    <name type="scientific">marine sediment metagenome</name>
    <dbReference type="NCBI Taxonomy" id="412755"/>
    <lineage>
        <taxon>unclassified sequences</taxon>
        <taxon>metagenomes</taxon>
        <taxon>ecological metagenomes</taxon>
    </lineage>
</organism>
<proteinExistence type="predicted"/>
<feature type="non-terminal residue" evidence="1">
    <location>
        <position position="1"/>
    </location>
</feature>
<comment type="caution">
    <text evidence="1">The sequence shown here is derived from an EMBL/GenBank/DDBJ whole genome shotgun (WGS) entry which is preliminary data.</text>
</comment>
<dbReference type="EMBL" id="LAZR01041632">
    <property type="protein sequence ID" value="KKL11492.1"/>
    <property type="molecule type" value="Genomic_DNA"/>
</dbReference>
<dbReference type="InterPro" id="IPR014262">
    <property type="entry name" value="HAF_rpt"/>
</dbReference>
<evidence type="ECO:0008006" key="2">
    <source>
        <dbReference type="Google" id="ProtNLM"/>
    </source>
</evidence>
<protein>
    <recommendedName>
        <fullName evidence="2">HAF repeat-containing protein</fullName>
    </recommendedName>
</protein>
<evidence type="ECO:0000313" key="1">
    <source>
        <dbReference type="EMBL" id="KKL11492.1"/>
    </source>
</evidence>
<gene>
    <name evidence="1" type="ORF">LCGC14_2545290</name>
</gene>
<reference evidence="1" key="1">
    <citation type="journal article" date="2015" name="Nature">
        <title>Complex archaea that bridge the gap between prokaryotes and eukaryotes.</title>
        <authorList>
            <person name="Spang A."/>
            <person name="Saw J.H."/>
            <person name="Jorgensen S.L."/>
            <person name="Zaremba-Niedzwiedzka K."/>
            <person name="Martijn J."/>
            <person name="Lind A.E."/>
            <person name="van Eijk R."/>
            <person name="Schleper C."/>
            <person name="Guy L."/>
            <person name="Ettema T.J."/>
        </authorList>
    </citation>
    <scope>NUCLEOTIDE SEQUENCE</scope>
</reference>
<dbReference type="NCBIfam" id="TIGR02913">
    <property type="entry name" value="HAF_rpt"/>
    <property type="match status" value="1"/>
</dbReference>
<dbReference type="AlphaFoldDB" id="A0A0F9BC97"/>
<accession>A0A0F9BC97</accession>
<name>A0A0F9BC97_9ZZZZ</name>
<sequence>VETYTITDLGTFGGPSSYAWGINNSGQVAGYAYNTSVQNRAYLWDSGSGMNNLGTLGGATSYGRAINDSGHVAGVSYNAAGISRVSVGFRLRHG</sequence>